<dbReference type="Pfam" id="PF12796">
    <property type="entry name" value="Ank_2"/>
    <property type="match status" value="1"/>
</dbReference>
<evidence type="ECO:0000313" key="6">
    <source>
        <dbReference type="Proteomes" id="UP000191518"/>
    </source>
</evidence>
<name>A0A1V6S2H9_9EURO</name>
<feature type="repeat" description="ANK" evidence="3">
    <location>
        <begin position="50"/>
        <end position="82"/>
    </location>
</feature>
<dbReference type="InterPro" id="IPR036770">
    <property type="entry name" value="Ankyrin_rpt-contain_sf"/>
</dbReference>
<dbReference type="EMBL" id="MDYP01000011">
    <property type="protein sequence ID" value="OQE07939.1"/>
    <property type="molecule type" value="Genomic_DNA"/>
</dbReference>
<protein>
    <submittedName>
        <fullName evidence="5">Uncharacterized protein</fullName>
    </submittedName>
</protein>
<proteinExistence type="predicted"/>
<organism evidence="5 6">
    <name type="scientific">Penicillium vulpinum</name>
    <dbReference type="NCBI Taxonomy" id="29845"/>
    <lineage>
        <taxon>Eukaryota</taxon>
        <taxon>Fungi</taxon>
        <taxon>Dikarya</taxon>
        <taxon>Ascomycota</taxon>
        <taxon>Pezizomycotina</taxon>
        <taxon>Eurotiomycetes</taxon>
        <taxon>Eurotiomycetidae</taxon>
        <taxon>Eurotiales</taxon>
        <taxon>Aspergillaceae</taxon>
        <taxon>Penicillium</taxon>
    </lineage>
</organism>
<evidence type="ECO:0000256" key="4">
    <source>
        <dbReference type="SAM" id="MobiDB-lite"/>
    </source>
</evidence>
<keyword evidence="1" id="KW-0677">Repeat</keyword>
<dbReference type="PANTHER" id="PTHR24198:SF165">
    <property type="entry name" value="ANKYRIN REPEAT-CONTAINING PROTEIN-RELATED"/>
    <property type="match status" value="1"/>
</dbReference>
<feature type="repeat" description="ANK" evidence="3">
    <location>
        <begin position="177"/>
        <end position="217"/>
    </location>
</feature>
<dbReference type="InterPro" id="IPR002110">
    <property type="entry name" value="Ankyrin_rpt"/>
</dbReference>
<dbReference type="Proteomes" id="UP000191518">
    <property type="component" value="Unassembled WGS sequence"/>
</dbReference>
<evidence type="ECO:0000256" key="2">
    <source>
        <dbReference type="ARBA" id="ARBA00023043"/>
    </source>
</evidence>
<feature type="repeat" description="ANK" evidence="3">
    <location>
        <begin position="23"/>
        <end position="51"/>
    </location>
</feature>
<dbReference type="PROSITE" id="PS50088">
    <property type="entry name" value="ANK_REPEAT"/>
    <property type="match status" value="3"/>
</dbReference>
<keyword evidence="6" id="KW-1185">Reference proteome</keyword>
<evidence type="ECO:0000313" key="5">
    <source>
        <dbReference type="EMBL" id="OQE07939.1"/>
    </source>
</evidence>
<reference evidence="6" key="1">
    <citation type="journal article" date="2017" name="Nat. Microbiol.">
        <title>Global analysis of biosynthetic gene clusters reveals vast potential of secondary metabolite production in Penicillium species.</title>
        <authorList>
            <person name="Nielsen J.C."/>
            <person name="Grijseels S."/>
            <person name="Prigent S."/>
            <person name="Ji B."/>
            <person name="Dainat J."/>
            <person name="Nielsen K.F."/>
            <person name="Frisvad J.C."/>
            <person name="Workman M."/>
            <person name="Nielsen J."/>
        </authorList>
    </citation>
    <scope>NUCLEOTIDE SEQUENCE [LARGE SCALE GENOMIC DNA]</scope>
    <source>
        <strain evidence="6">IBT 29486</strain>
    </source>
</reference>
<evidence type="ECO:0000256" key="1">
    <source>
        <dbReference type="ARBA" id="ARBA00022737"/>
    </source>
</evidence>
<gene>
    <name evidence="5" type="ORF">PENVUL_c011G09499</name>
</gene>
<dbReference type="SUPFAM" id="SSF48403">
    <property type="entry name" value="Ankyrin repeat"/>
    <property type="match status" value="1"/>
</dbReference>
<comment type="caution">
    <text evidence="5">The sequence shown here is derived from an EMBL/GenBank/DDBJ whole genome shotgun (WGS) entry which is preliminary data.</text>
</comment>
<sequence length="376" mass="41793">MISRNNLDVNMPVDIRSTLINRPLLLAIRFGRTNIMELLLRNGAQVNIGTDISALGYAATLGDYNMALLLLQHGAHVDLVDGIRCVPPLGCALRYGPKYQIQWDNLAWVDPLKYKGENDFVAVIQLLLAHGADSNFQSDGALTTCLHMIPESPWKSTEKVFGTCLNYGADLNARNWQGDTPLHTALSPNAFCGDTKVQREFVELLLRSGADVNLQNRHGQTPLGITFEDPSILELFLKPGANTRYHGKIGAEIILRLLRIPLRKQKKSTNQHKINDILIELLVERGACTDQIIDGKCPLDQCAARTYQVLKDLSSRRKKAPSKVPSEKSLPKKVSQALTDSGLMRKATDYKRTPNPARKLPPRKVTKITKSTKSTK</sequence>
<dbReference type="Gene3D" id="1.25.40.20">
    <property type="entry name" value="Ankyrin repeat-containing domain"/>
    <property type="match status" value="1"/>
</dbReference>
<dbReference type="PANTHER" id="PTHR24198">
    <property type="entry name" value="ANKYRIN REPEAT AND PROTEIN KINASE DOMAIN-CONTAINING PROTEIN"/>
    <property type="match status" value="1"/>
</dbReference>
<dbReference type="STRING" id="29845.A0A1V6S2H9"/>
<evidence type="ECO:0000256" key="3">
    <source>
        <dbReference type="PROSITE-ProRule" id="PRU00023"/>
    </source>
</evidence>
<dbReference type="AlphaFoldDB" id="A0A1V6S2H9"/>
<dbReference type="Pfam" id="PF00023">
    <property type="entry name" value="Ank"/>
    <property type="match status" value="1"/>
</dbReference>
<dbReference type="PROSITE" id="PS50297">
    <property type="entry name" value="ANK_REP_REGION"/>
    <property type="match status" value="2"/>
</dbReference>
<dbReference type="SMART" id="SM00248">
    <property type="entry name" value="ANK"/>
    <property type="match status" value="4"/>
</dbReference>
<dbReference type="GO" id="GO:0005737">
    <property type="term" value="C:cytoplasm"/>
    <property type="evidence" value="ECO:0007669"/>
    <property type="project" value="TreeGrafter"/>
</dbReference>
<keyword evidence="2 3" id="KW-0040">ANK repeat</keyword>
<feature type="region of interest" description="Disordered" evidence="4">
    <location>
        <begin position="314"/>
        <end position="376"/>
    </location>
</feature>
<accession>A0A1V6S2H9</accession>